<name>A0A1B9H2H1_9TREE</name>
<dbReference type="Pfam" id="PF00170">
    <property type="entry name" value="bZIP_1"/>
    <property type="match status" value="1"/>
</dbReference>
<dbReference type="SMART" id="SM00338">
    <property type="entry name" value="BRLZ"/>
    <property type="match status" value="1"/>
</dbReference>
<reference evidence="10" key="2">
    <citation type="submission" date="2013-12" db="EMBL/GenBank/DDBJ databases">
        <title>Evolution of pathogenesis and genome organization in the Tremellales.</title>
        <authorList>
            <person name="Cuomo C."/>
            <person name="Litvintseva A."/>
            <person name="Heitman J."/>
            <person name="Chen Y."/>
            <person name="Sun S."/>
            <person name="Springer D."/>
            <person name="Dromer F."/>
            <person name="Young S."/>
            <person name="Zeng Q."/>
            <person name="Chapman S."/>
            <person name="Gujja S."/>
            <person name="Saif S."/>
            <person name="Birren B."/>
        </authorList>
    </citation>
    <scope>NUCLEOTIDE SEQUENCE [LARGE SCALE GENOMIC DNA]</scope>
    <source>
        <strain evidence="10">BCC8398</strain>
    </source>
</reference>
<dbReference type="EMBL" id="KV700122">
    <property type="protein sequence ID" value="OCF37462.1"/>
    <property type="molecule type" value="Genomic_DNA"/>
</dbReference>
<dbReference type="InterPro" id="IPR046347">
    <property type="entry name" value="bZIP_sf"/>
</dbReference>
<dbReference type="GO" id="GO:0003677">
    <property type="term" value="F:DNA binding"/>
    <property type="evidence" value="ECO:0007669"/>
    <property type="project" value="UniProtKB-KW"/>
</dbReference>
<comment type="similarity">
    <text evidence="2">Belongs to the bZIP family.</text>
</comment>
<reference evidence="9 10" key="1">
    <citation type="submission" date="2013-07" db="EMBL/GenBank/DDBJ databases">
        <title>The Genome Sequence of Cryptococcus heveanensis BCC8398.</title>
        <authorList>
            <consortium name="The Broad Institute Genome Sequencing Platform"/>
            <person name="Cuomo C."/>
            <person name="Litvintseva A."/>
            <person name="Chen Y."/>
            <person name="Heitman J."/>
            <person name="Sun S."/>
            <person name="Springer D."/>
            <person name="Dromer F."/>
            <person name="Young S.K."/>
            <person name="Zeng Q."/>
            <person name="Gargeya S."/>
            <person name="Fitzgerald M."/>
            <person name="Abouelleil A."/>
            <person name="Alvarado L."/>
            <person name="Berlin A.M."/>
            <person name="Chapman S.B."/>
            <person name="Dewar J."/>
            <person name="Goldberg J."/>
            <person name="Griggs A."/>
            <person name="Gujja S."/>
            <person name="Hansen M."/>
            <person name="Howarth C."/>
            <person name="Imamovic A."/>
            <person name="Larimer J."/>
            <person name="McCowan C."/>
            <person name="Murphy C."/>
            <person name="Pearson M."/>
            <person name="Priest M."/>
            <person name="Roberts A."/>
            <person name="Saif S."/>
            <person name="Shea T."/>
            <person name="Sykes S."/>
            <person name="Wortman J."/>
            <person name="Nusbaum C."/>
            <person name="Birren B."/>
        </authorList>
    </citation>
    <scope>NUCLEOTIDE SEQUENCE [LARGE SCALE GENOMIC DNA]</scope>
    <source>
        <strain evidence="9 10">BCC8398</strain>
    </source>
</reference>
<proteinExistence type="inferred from homology"/>
<feature type="region of interest" description="Disordered" evidence="7">
    <location>
        <begin position="1"/>
        <end position="73"/>
    </location>
</feature>
<keyword evidence="6" id="KW-0539">Nucleus</keyword>
<dbReference type="Proteomes" id="UP000092666">
    <property type="component" value="Unassembled WGS sequence"/>
</dbReference>
<evidence type="ECO:0000256" key="1">
    <source>
        <dbReference type="ARBA" id="ARBA00004123"/>
    </source>
</evidence>
<evidence type="ECO:0000256" key="2">
    <source>
        <dbReference type="ARBA" id="ARBA00007163"/>
    </source>
</evidence>
<evidence type="ECO:0000256" key="5">
    <source>
        <dbReference type="ARBA" id="ARBA00023163"/>
    </source>
</evidence>
<evidence type="ECO:0000259" key="8">
    <source>
        <dbReference type="PROSITE" id="PS50217"/>
    </source>
</evidence>
<protein>
    <recommendedName>
        <fullName evidence="8">BZIP domain-containing protein</fullName>
    </recommendedName>
</protein>
<keyword evidence="5" id="KW-0804">Transcription</keyword>
<keyword evidence="4" id="KW-0238">DNA-binding</keyword>
<feature type="domain" description="BZIP" evidence="8">
    <location>
        <begin position="78"/>
        <end position="121"/>
    </location>
</feature>
<feature type="compositionally biased region" description="Polar residues" evidence="7">
    <location>
        <begin position="129"/>
        <end position="139"/>
    </location>
</feature>
<keyword evidence="10" id="KW-1185">Reference proteome</keyword>
<evidence type="ECO:0000256" key="7">
    <source>
        <dbReference type="SAM" id="MobiDB-lite"/>
    </source>
</evidence>
<comment type="subcellular location">
    <subcellularLocation>
        <location evidence="1">Nucleus</location>
    </subcellularLocation>
</comment>
<keyword evidence="3" id="KW-0805">Transcription regulation</keyword>
<evidence type="ECO:0000256" key="3">
    <source>
        <dbReference type="ARBA" id="ARBA00023015"/>
    </source>
</evidence>
<dbReference type="AlphaFoldDB" id="A0A1B9H2H1"/>
<feature type="compositionally biased region" description="Acidic residues" evidence="7">
    <location>
        <begin position="39"/>
        <end position="54"/>
    </location>
</feature>
<dbReference type="GO" id="GO:0003700">
    <property type="term" value="F:DNA-binding transcription factor activity"/>
    <property type="evidence" value="ECO:0007669"/>
    <property type="project" value="InterPro"/>
</dbReference>
<accession>A0A1B9H2H1</accession>
<evidence type="ECO:0000256" key="4">
    <source>
        <dbReference type="ARBA" id="ARBA00023125"/>
    </source>
</evidence>
<dbReference type="SUPFAM" id="SSF57959">
    <property type="entry name" value="Leucine zipper domain"/>
    <property type="match status" value="1"/>
</dbReference>
<dbReference type="OrthoDB" id="295274at2759"/>
<evidence type="ECO:0000313" key="10">
    <source>
        <dbReference type="Proteomes" id="UP000092666"/>
    </source>
</evidence>
<dbReference type="STRING" id="1296120.A0A1B9H2H1"/>
<gene>
    <name evidence="9" type="ORF">I316_00585</name>
</gene>
<dbReference type="CDD" id="cd14812">
    <property type="entry name" value="bZIP_u3"/>
    <property type="match status" value="1"/>
</dbReference>
<dbReference type="PROSITE" id="PS50217">
    <property type="entry name" value="BZIP"/>
    <property type="match status" value="1"/>
</dbReference>
<evidence type="ECO:0000256" key="6">
    <source>
        <dbReference type="ARBA" id="ARBA00023242"/>
    </source>
</evidence>
<organism evidence="9 10">
    <name type="scientific">Kwoniella heveanensis BCC8398</name>
    <dbReference type="NCBI Taxonomy" id="1296120"/>
    <lineage>
        <taxon>Eukaryota</taxon>
        <taxon>Fungi</taxon>
        <taxon>Dikarya</taxon>
        <taxon>Basidiomycota</taxon>
        <taxon>Agaricomycotina</taxon>
        <taxon>Tremellomycetes</taxon>
        <taxon>Tremellales</taxon>
        <taxon>Cryptococcaceae</taxon>
        <taxon>Kwoniella</taxon>
    </lineage>
</organism>
<dbReference type="PANTHER" id="PTHR47416">
    <property type="entry name" value="BASIC-LEUCINE ZIPPER TRANSCRIPTION FACTOR F-RELATED"/>
    <property type="match status" value="1"/>
</dbReference>
<dbReference type="PANTHER" id="PTHR47416:SF8">
    <property type="entry name" value="BASIC-LEUCINE ZIPPER TRANSCRIPTION FACTOR E-RELATED"/>
    <property type="match status" value="1"/>
</dbReference>
<dbReference type="InterPro" id="IPR004827">
    <property type="entry name" value="bZIP"/>
</dbReference>
<evidence type="ECO:0000313" key="9">
    <source>
        <dbReference type="EMBL" id="OCF37462.1"/>
    </source>
</evidence>
<sequence>MTCVNAVASSSKRPAPSTASTPEPTSAKRPRPSKPSESVDGDADEDADRGEEEGDRSGVTLGENGEILDIDEEARAKIARKEARTIRNRESAQRSRNQRKAHLAYLEARVVELEAENRTLRGDAPASAFSPSMSGTALGSPSAREASPAQSVISLANDLGIPTELVSGTGVKLSSVAPPPADLHLEDIKPVIPQSPGPEDVELKAITPTIAPATPLTVASASINPADRLQAENAALRERVSLLETLVKQVVAVANLSGIHESSSAPASATSTAVEHQQELVSPTNNSNIDWAAFLSVPHVSSTTASAAPGLEVTLSPPYYPATLADAPETHTVTQSILPTGQTPVSSSIVEATSNPVARHPAAIGPAAGEGEYLDVIFGGPNGVPGPVSASGSGSNKASVGGEISGSVGQAARMDYNVNIPQAFEGLFGHSQPMDWEIEVSHGTGTGQVPAQAESWDEAMRSLIEDIEGRNVRQEEQQGDRSDVLGMDWFGNSEVRV</sequence>
<feature type="compositionally biased region" description="Low complexity" evidence="7">
    <location>
        <begin position="14"/>
        <end position="27"/>
    </location>
</feature>
<dbReference type="GO" id="GO:0005634">
    <property type="term" value="C:nucleus"/>
    <property type="evidence" value="ECO:0007669"/>
    <property type="project" value="UniProtKB-SubCell"/>
</dbReference>
<dbReference type="Gene3D" id="1.20.5.170">
    <property type="match status" value="1"/>
</dbReference>
<feature type="region of interest" description="Disordered" evidence="7">
    <location>
        <begin position="122"/>
        <end position="145"/>
    </location>
</feature>